<dbReference type="GO" id="GO:0000049">
    <property type="term" value="F:tRNA binding"/>
    <property type="evidence" value="ECO:0007669"/>
    <property type="project" value="UniProtKB-KW"/>
</dbReference>
<dbReference type="PANTHER" id="PTHR37825">
    <property type="entry name" value="TRNA(MET) CYTIDINE ACETATE LIGASE"/>
    <property type="match status" value="1"/>
</dbReference>
<keyword evidence="3" id="KW-0963">Cytoplasm</keyword>
<accession>A0A1M5P2S8</accession>
<protein>
    <recommendedName>
        <fullName evidence="3">tRNA(Met) cytidine acetate ligase</fullName>
        <ecNumber evidence="3">6.3.4.-</ecNumber>
    </recommendedName>
</protein>
<organism evidence="4 5">
    <name type="scientific">Anaerosphaera aminiphila DSM 21120</name>
    <dbReference type="NCBI Taxonomy" id="1120995"/>
    <lineage>
        <taxon>Bacteria</taxon>
        <taxon>Bacillati</taxon>
        <taxon>Bacillota</taxon>
        <taxon>Tissierellia</taxon>
        <taxon>Tissierellales</taxon>
        <taxon>Peptoniphilaceae</taxon>
        <taxon>Anaerosphaera</taxon>
    </lineage>
</organism>
<gene>
    <name evidence="3" type="primary">tmcAL</name>
    <name evidence="4" type="ORF">SAMN02745245_00159</name>
</gene>
<keyword evidence="2 3" id="KW-0694">RNA-binding</keyword>
<dbReference type="EC" id="6.3.4.-" evidence="3"/>
<dbReference type="STRING" id="1120995.SAMN02745245_00159"/>
<keyword evidence="5" id="KW-1185">Reference proteome</keyword>
<comment type="subcellular location">
    <subcellularLocation>
        <location evidence="3">Cytoplasm</location>
    </subcellularLocation>
</comment>
<dbReference type="GO" id="GO:0006400">
    <property type="term" value="P:tRNA modification"/>
    <property type="evidence" value="ECO:0007669"/>
    <property type="project" value="UniProtKB-UniRule"/>
</dbReference>
<dbReference type="PANTHER" id="PTHR37825:SF1">
    <property type="entry name" value="TRNA(MET) CYTIDINE ACETATE LIGASE"/>
    <property type="match status" value="1"/>
</dbReference>
<evidence type="ECO:0000256" key="1">
    <source>
        <dbReference type="ARBA" id="ARBA00022694"/>
    </source>
</evidence>
<dbReference type="Proteomes" id="UP000184032">
    <property type="component" value="Unassembled WGS sequence"/>
</dbReference>
<comment type="caution">
    <text evidence="3">Lacks conserved residue(s) required for the propagation of feature annotation.</text>
</comment>
<dbReference type="InterPro" id="IPR008513">
    <property type="entry name" value="tRNA(Met)_cyd_acetate_ligase"/>
</dbReference>
<dbReference type="AlphaFoldDB" id="A0A1M5P2S8"/>
<feature type="binding site" evidence="3">
    <location>
        <position position="159"/>
    </location>
    <ligand>
        <name>ATP</name>
        <dbReference type="ChEBI" id="CHEBI:30616"/>
    </ligand>
</feature>
<evidence type="ECO:0000313" key="5">
    <source>
        <dbReference type="Proteomes" id="UP000184032"/>
    </source>
</evidence>
<keyword evidence="3" id="KW-0820">tRNA-binding</keyword>
<evidence type="ECO:0000256" key="3">
    <source>
        <dbReference type="HAMAP-Rule" id="MF_01539"/>
    </source>
</evidence>
<reference evidence="4 5" key="1">
    <citation type="submission" date="2016-11" db="EMBL/GenBank/DDBJ databases">
        <authorList>
            <person name="Jaros S."/>
            <person name="Januszkiewicz K."/>
            <person name="Wedrychowicz H."/>
        </authorList>
    </citation>
    <scope>NUCLEOTIDE SEQUENCE [LARGE SCALE GENOMIC DNA]</scope>
    <source>
        <strain evidence="4 5">DSM 21120</strain>
    </source>
</reference>
<evidence type="ECO:0000313" key="4">
    <source>
        <dbReference type="EMBL" id="SHG96126.1"/>
    </source>
</evidence>
<dbReference type="RefSeq" id="WP_073182847.1">
    <property type="nucleotide sequence ID" value="NZ_FQXI01000001.1"/>
</dbReference>
<evidence type="ECO:0000256" key="2">
    <source>
        <dbReference type="ARBA" id="ARBA00022884"/>
    </source>
</evidence>
<name>A0A1M5P2S8_9FIRM</name>
<keyword evidence="3" id="KW-0547">Nucleotide-binding</keyword>
<comment type="function">
    <text evidence="3">Catalyzes the formation of N(4)-acetylcytidine (ac(4)C) at the wobble position of elongator tRNA(Met), using acetate and ATP as substrates. First activates an acetate ion to form acetyladenylate (Ac-AMP) and then transfers the acetyl group to tRNA to form ac(4)C34.</text>
</comment>
<dbReference type="Pfam" id="PF05636">
    <property type="entry name" value="HIGH_NTase1"/>
    <property type="match status" value="1"/>
</dbReference>
<dbReference type="GO" id="GO:0016740">
    <property type="term" value="F:transferase activity"/>
    <property type="evidence" value="ECO:0007669"/>
    <property type="project" value="UniProtKB-KW"/>
</dbReference>
<dbReference type="GO" id="GO:0005524">
    <property type="term" value="F:ATP binding"/>
    <property type="evidence" value="ECO:0007669"/>
    <property type="project" value="UniProtKB-KW"/>
</dbReference>
<dbReference type="InterPro" id="IPR014729">
    <property type="entry name" value="Rossmann-like_a/b/a_fold"/>
</dbReference>
<sequence length="391" mass="45084">MKIAAIVAEYNPFHNGHKYQIDKIKELGYSVIVIMSSSFTQRGQPAIINKFDRSEIAIKNGVDLVIELPAIYSTSNAEIFSKGSIFILNSLGIVDNLFFGSEDELSSLIEIVQLIDNKKDTVDEAIKAELKKGSSFLRARESAYSFLNTKQLSILRRPNNILAIEYLKSLKSFKSTINPISIQRKNVEHNSDITRGTFSSASNIREMLIGGNIEECKKFIPINSYDNLKELHYNELNNYFNIFKYMILKNDIDYSNYFDYENGLENRFFKFIESNNISEFINLVSSKRYTNSRISRLITQILLGIEKSLIADSFTLPYIRILASNETGFKIIREIKKENLVIDKFSNINSLPDNDIRKKIALKESFVTNIYNLNQNKNYNEDYFKNLLIFK</sequence>
<dbReference type="NCBIfam" id="TIGR00125">
    <property type="entry name" value="cyt_tran_rel"/>
    <property type="match status" value="1"/>
</dbReference>
<dbReference type="InterPro" id="IPR004821">
    <property type="entry name" value="Cyt_trans-like"/>
</dbReference>
<dbReference type="GO" id="GO:0005737">
    <property type="term" value="C:cytoplasm"/>
    <property type="evidence" value="ECO:0007669"/>
    <property type="project" value="UniProtKB-SubCell"/>
</dbReference>
<comment type="catalytic activity">
    <reaction evidence="3">
        <text>cytidine(34) in elongator tRNA(Met) + acetate + ATP = N(4)-acetylcytidine(34) in elongator tRNA(Met) + AMP + diphosphate</text>
        <dbReference type="Rhea" id="RHEA:58144"/>
        <dbReference type="Rhea" id="RHEA-COMP:10693"/>
        <dbReference type="Rhea" id="RHEA-COMP:10694"/>
        <dbReference type="ChEBI" id="CHEBI:30089"/>
        <dbReference type="ChEBI" id="CHEBI:30616"/>
        <dbReference type="ChEBI" id="CHEBI:33019"/>
        <dbReference type="ChEBI" id="CHEBI:74900"/>
        <dbReference type="ChEBI" id="CHEBI:82748"/>
        <dbReference type="ChEBI" id="CHEBI:456215"/>
    </reaction>
</comment>
<keyword evidence="1 3" id="KW-0819">tRNA processing</keyword>
<proteinExistence type="inferred from homology"/>
<dbReference type="OrthoDB" id="9769796at2"/>
<dbReference type="HAMAP" id="MF_01539">
    <property type="entry name" value="TmcAL"/>
    <property type="match status" value="1"/>
</dbReference>
<keyword evidence="4" id="KW-0808">Transferase</keyword>
<dbReference type="SUPFAM" id="SSF52374">
    <property type="entry name" value="Nucleotidylyl transferase"/>
    <property type="match status" value="1"/>
</dbReference>
<dbReference type="GO" id="GO:0016879">
    <property type="term" value="F:ligase activity, forming carbon-nitrogen bonds"/>
    <property type="evidence" value="ECO:0007669"/>
    <property type="project" value="UniProtKB-UniRule"/>
</dbReference>
<feature type="binding site" evidence="3">
    <location>
        <position position="184"/>
    </location>
    <ligand>
        <name>ATP</name>
        <dbReference type="ChEBI" id="CHEBI:30616"/>
    </ligand>
</feature>
<dbReference type="Gene3D" id="3.40.50.620">
    <property type="entry name" value="HUPs"/>
    <property type="match status" value="1"/>
</dbReference>
<feature type="binding site" evidence="3">
    <location>
        <begin position="7"/>
        <end position="20"/>
    </location>
    <ligand>
        <name>ATP</name>
        <dbReference type="ChEBI" id="CHEBI:30616"/>
    </ligand>
</feature>
<keyword evidence="3" id="KW-0436">Ligase</keyword>
<feature type="binding site" evidence="3">
    <location>
        <position position="100"/>
    </location>
    <ligand>
        <name>ATP</name>
        <dbReference type="ChEBI" id="CHEBI:30616"/>
    </ligand>
</feature>
<dbReference type="EMBL" id="FQXI01000001">
    <property type="protein sequence ID" value="SHG96126.1"/>
    <property type="molecule type" value="Genomic_DNA"/>
</dbReference>
<comment type="similarity">
    <text evidence="3">Belongs to the TmcAL family.</text>
</comment>
<keyword evidence="3" id="KW-0067">ATP-binding</keyword>